<reference evidence="10" key="1">
    <citation type="journal article" date="2013" name="Genome Announc.">
        <title>Draft genome sequence of the basidiomycetous yeast-like fungus Pseudozyma hubeiensis SY62, which produces an abundant amount of the biosurfactant mannosylerythritol lipids.</title>
        <authorList>
            <person name="Konishi M."/>
            <person name="Hatada Y."/>
            <person name="Horiuchi J."/>
        </authorList>
    </citation>
    <scope>NUCLEOTIDE SEQUENCE [LARGE SCALE GENOMIC DNA]</scope>
    <source>
        <strain evidence="10">SY62</strain>
    </source>
</reference>
<feature type="domain" description="Nucleotidyl transferase" evidence="7">
    <location>
        <begin position="202"/>
        <end position="484"/>
    </location>
</feature>
<evidence type="ECO:0000313" key="10">
    <source>
        <dbReference type="Proteomes" id="UP000014071"/>
    </source>
</evidence>
<evidence type="ECO:0000256" key="4">
    <source>
        <dbReference type="ARBA" id="ARBA00023134"/>
    </source>
</evidence>
<keyword evidence="9" id="KW-0645">Protease</keyword>
<keyword evidence="9" id="KW-0031">Aminopeptidase</keyword>
<dbReference type="Proteomes" id="UP000014071">
    <property type="component" value="Unassembled WGS sequence"/>
</dbReference>
<dbReference type="RefSeq" id="XP_012191105.1">
    <property type="nucleotide sequence ID" value="XM_012335715.1"/>
</dbReference>
<keyword evidence="2" id="KW-0548">Nucleotidyltransferase</keyword>
<evidence type="ECO:0000259" key="8">
    <source>
        <dbReference type="Pfam" id="PF22640"/>
    </source>
</evidence>
<dbReference type="InterPro" id="IPR029044">
    <property type="entry name" value="Nucleotide-diphossugar_trans"/>
</dbReference>
<dbReference type="CDD" id="cd02509">
    <property type="entry name" value="GDP-M1P_Guanylyltransferase"/>
    <property type="match status" value="1"/>
</dbReference>
<dbReference type="Pfam" id="PF22640">
    <property type="entry name" value="ManC_GMP_beta-helix"/>
    <property type="match status" value="1"/>
</dbReference>
<evidence type="ECO:0000256" key="6">
    <source>
        <dbReference type="SAM" id="MobiDB-lite"/>
    </source>
</evidence>
<dbReference type="AlphaFoldDB" id="R9P7Y7"/>
<evidence type="ECO:0000259" key="7">
    <source>
        <dbReference type="Pfam" id="PF00483"/>
    </source>
</evidence>
<protein>
    <submittedName>
        <fullName evidence="9">Aminopeptidase</fullName>
    </submittedName>
</protein>
<dbReference type="SUPFAM" id="SSF159283">
    <property type="entry name" value="Guanosine diphospho-D-mannose pyrophosphorylase/mannose-6-phosphate isomerase linker domain"/>
    <property type="match status" value="1"/>
</dbReference>
<feature type="compositionally biased region" description="Polar residues" evidence="6">
    <location>
        <begin position="29"/>
        <end position="48"/>
    </location>
</feature>
<dbReference type="GO" id="GO:0004475">
    <property type="term" value="F:mannose-1-phosphate guanylyltransferase (GTP) activity"/>
    <property type="evidence" value="ECO:0007669"/>
    <property type="project" value="InterPro"/>
</dbReference>
<dbReference type="GO" id="GO:0005525">
    <property type="term" value="F:GTP binding"/>
    <property type="evidence" value="ECO:0007669"/>
    <property type="project" value="UniProtKB-KW"/>
</dbReference>
<dbReference type="InterPro" id="IPR051161">
    <property type="entry name" value="Mannose-6P_isomerase_type2"/>
</dbReference>
<dbReference type="PANTHER" id="PTHR46390">
    <property type="entry name" value="MANNOSE-1-PHOSPHATE GUANYLYLTRANSFERASE"/>
    <property type="match status" value="1"/>
</dbReference>
<proteinExistence type="predicted"/>
<keyword evidence="9" id="KW-0378">Hydrolase</keyword>
<gene>
    <name evidence="9" type="ORF">PHSY_005104</name>
</gene>
<keyword evidence="4" id="KW-0342">GTP-binding</keyword>
<evidence type="ECO:0000256" key="1">
    <source>
        <dbReference type="ARBA" id="ARBA00022679"/>
    </source>
</evidence>
<feature type="compositionally biased region" description="Low complexity" evidence="6">
    <location>
        <begin position="1"/>
        <end position="14"/>
    </location>
</feature>
<evidence type="ECO:0000256" key="2">
    <source>
        <dbReference type="ARBA" id="ARBA00022695"/>
    </source>
</evidence>
<feature type="coiled-coil region" evidence="5">
    <location>
        <begin position="104"/>
        <end position="131"/>
    </location>
</feature>
<sequence>MSSSRSRSQSPFSSAPKNPSLLSIPPTTPASVSDQSPTTPKTATVNDSNRYHFPSGQASSVDAALRTEEQALHQLTADDVHNPQSTAMGNVSEQSAMDQILSGVLAMQKELSRLNLRMEEMENKNEATARRNSFYGAFASGQMSPALKSPGLMPGLMRRSTSPPKNHGAMDMLHAPHLSMGSSAYAQPAPLLAEEPKLGLWAVVPAGGAGTRLWPLSRESYPKFLLDLTGSGRTLLQSTWDRLLPLAGQSQMMIVTGQAHVGGVTAQLPELEQANVLAEPSPKESMAAIGLAAAVLLQRDPEAVLGSFAADHIISGRDAFESAVTEAVATAKAGYLVTIGIAPSHPSTGFGYIKLGEKLSVSDAPNARRVTEFKEKPDARTAAAYLSTGDYRWNGGMFVVKAQVLLDLLKDSNPELHEGLLRIAAAWDSDARDSVMSEVWPTLPKIAIDHAVAEPASKVGKVAVVPATFGWDDVGDFASLADLIPAEEGEPRILGDTRLVVTESQAGGLIIPAAGRPIACLGVDDVVVVDTPDALLITTRARSQDVKKIVGRTKKVYPELC</sequence>
<evidence type="ECO:0000313" key="9">
    <source>
        <dbReference type="EMBL" id="GAC97518.1"/>
    </source>
</evidence>
<keyword evidence="10" id="KW-1185">Reference proteome</keyword>
<dbReference type="eggNOG" id="ENOG502S2CD">
    <property type="taxonomic scope" value="Eukaryota"/>
</dbReference>
<dbReference type="HOGENOM" id="CLU_035527_0_1_1"/>
<dbReference type="InterPro" id="IPR005835">
    <property type="entry name" value="NTP_transferase_dom"/>
</dbReference>
<name>R9P7Y7_PSEHS</name>
<dbReference type="InterPro" id="IPR054566">
    <property type="entry name" value="ManC/GMP-like_b-helix"/>
</dbReference>
<evidence type="ECO:0000256" key="3">
    <source>
        <dbReference type="ARBA" id="ARBA00022741"/>
    </source>
</evidence>
<dbReference type="Pfam" id="PF00483">
    <property type="entry name" value="NTP_transferase"/>
    <property type="match status" value="1"/>
</dbReference>
<dbReference type="Gene3D" id="3.90.550.10">
    <property type="entry name" value="Spore Coat Polysaccharide Biosynthesis Protein SpsA, Chain A"/>
    <property type="match status" value="1"/>
</dbReference>
<keyword evidence="1" id="KW-0808">Transferase</keyword>
<dbReference type="EMBL" id="DF238810">
    <property type="protein sequence ID" value="GAC97518.1"/>
    <property type="molecule type" value="Genomic_DNA"/>
</dbReference>
<organism evidence="9 10">
    <name type="scientific">Pseudozyma hubeiensis (strain SY62)</name>
    <name type="common">Yeast</name>
    <dbReference type="NCBI Taxonomy" id="1305764"/>
    <lineage>
        <taxon>Eukaryota</taxon>
        <taxon>Fungi</taxon>
        <taxon>Dikarya</taxon>
        <taxon>Basidiomycota</taxon>
        <taxon>Ustilaginomycotina</taxon>
        <taxon>Ustilaginomycetes</taxon>
        <taxon>Ustilaginales</taxon>
        <taxon>Ustilaginaceae</taxon>
        <taxon>Pseudozyma</taxon>
    </lineage>
</organism>
<dbReference type="GeneID" id="24110384"/>
<dbReference type="InterPro" id="IPR049577">
    <property type="entry name" value="GMPP_N"/>
</dbReference>
<dbReference type="OrthoDB" id="5594057at2759"/>
<evidence type="ECO:0000256" key="5">
    <source>
        <dbReference type="SAM" id="Coils"/>
    </source>
</evidence>
<keyword evidence="3" id="KW-0547">Nucleotide-binding</keyword>
<dbReference type="PANTHER" id="PTHR46390:SF1">
    <property type="entry name" value="MANNOSE-1-PHOSPHATE GUANYLYLTRANSFERASE"/>
    <property type="match status" value="1"/>
</dbReference>
<dbReference type="GO" id="GO:0009298">
    <property type="term" value="P:GDP-mannose biosynthetic process"/>
    <property type="evidence" value="ECO:0007669"/>
    <property type="project" value="TreeGrafter"/>
</dbReference>
<accession>R9P7Y7</accession>
<keyword evidence="5" id="KW-0175">Coiled coil</keyword>
<feature type="region of interest" description="Disordered" evidence="6">
    <location>
        <begin position="1"/>
        <end position="61"/>
    </location>
</feature>
<dbReference type="SUPFAM" id="SSF53448">
    <property type="entry name" value="Nucleotide-diphospho-sugar transferases"/>
    <property type="match status" value="1"/>
</dbReference>
<dbReference type="GO" id="GO:0004177">
    <property type="term" value="F:aminopeptidase activity"/>
    <property type="evidence" value="ECO:0007669"/>
    <property type="project" value="UniProtKB-KW"/>
</dbReference>
<feature type="domain" description="MannoseP isomerase/GMP-like beta-helix" evidence="8">
    <location>
        <begin position="508"/>
        <end position="552"/>
    </location>
</feature>
<dbReference type="FunFam" id="3.90.550.10:FF:000046">
    <property type="entry name" value="Mannose-1-phosphate guanylyltransferase (GDP)"/>
    <property type="match status" value="1"/>
</dbReference>